<keyword evidence="4" id="KW-1185">Reference proteome</keyword>
<dbReference type="Proteomes" id="UP000011575">
    <property type="component" value="Unassembled WGS sequence"/>
</dbReference>
<dbReference type="NCBIfam" id="NF045517">
    <property type="entry name" value="halo_surf_dom"/>
    <property type="match status" value="1"/>
</dbReference>
<feature type="transmembrane region" description="Helical" evidence="2">
    <location>
        <begin position="54"/>
        <end position="76"/>
    </location>
</feature>
<feature type="compositionally biased region" description="Acidic residues" evidence="1">
    <location>
        <begin position="726"/>
        <end position="750"/>
    </location>
</feature>
<reference evidence="3 4" key="1">
    <citation type="journal article" date="2014" name="PLoS Genet.">
        <title>Phylogenetically driven sequencing of extremely halophilic archaea reveals strategies for static and dynamic osmo-response.</title>
        <authorList>
            <person name="Becker E.A."/>
            <person name="Seitzer P.M."/>
            <person name="Tritt A."/>
            <person name="Larsen D."/>
            <person name="Krusor M."/>
            <person name="Yao A.I."/>
            <person name="Wu D."/>
            <person name="Madern D."/>
            <person name="Eisen J.A."/>
            <person name="Darling A.E."/>
            <person name="Facciotti M.T."/>
        </authorList>
    </citation>
    <scope>NUCLEOTIDE SEQUENCE [LARGE SCALE GENOMIC DNA]</scope>
    <source>
        <strain evidence="3 4">JCM 13560</strain>
    </source>
</reference>
<proteinExistence type="predicted"/>
<evidence type="ECO:0000313" key="4">
    <source>
        <dbReference type="Proteomes" id="UP000011575"/>
    </source>
</evidence>
<dbReference type="EMBL" id="AOJI01000029">
    <property type="protein sequence ID" value="EMA65957.1"/>
    <property type="molecule type" value="Genomic_DNA"/>
</dbReference>
<gene>
    <name evidence="3" type="ORF">C461_12318</name>
</gene>
<keyword evidence="2" id="KW-0812">Transmembrane</keyword>
<feature type="region of interest" description="Disordered" evidence="1">
    <location>
        <begin position="1"/>
        <end position="39"/>
    </location>
</feature>
<dbReference type="RefSeq" id="WP_008001653.1">
    <property type="nucleotide sequence ID" value="NZ_AOJI01000029.1"/>
</dbReference>
<evidence type="ECO:0008006" key="5">
    <source>
        <dbReference type="Google" id="ProtNLM"/>
    </source>
</evidence>
<accession>M0P736</accession>
<dbReference type="PATRIC" id="fig|1230454.4.peg.2472"/>
<dbReference type="STRING" id="1230454.C461_12318"/>
<feature type="compositionally biased region" description="Low complexity" evidence="1">
    <location>
        <begin position="91"/>
        <end position="106"/>
    </location>
</feature>
<organism evidence="3 4">
    <name type="scientific">Halorubrum aidingense JCM 13560</name>
    <dbReference type="NCBI Taxonomy" id="1230454"/>
    <lineage>
        <taxon>Archaea</taxon>
        <taxon>Methanobacteriati</taxon>
        <taxon>Methanobacteriota</taxon>
        <taxon>Stenosarchaea group</taxon>
        <taxon>Halobacteria</taxon>
        <taxon>Halobacteriales</taxon>
        <taxon>Haloferacaceae</taxon>
        <taxon>Halorubrum</taxon>
    </lineage>
</organism>
<keyword evidence="2" id="KW-1133">Transmembrane helix</keyword>
<feature type="compositionally biased region" description="Basic and acidic residues" evidence="1">
    <location>
        <begin position="11"/>
        <end position="23"/>
    </location>
</feature>
<feature type="region of interest" description="Disordered" evidence="1">
    <location>
        <begin position="703"/>
        <end position="789"/>
    </location>
</feature>
<comment type="caution">
    <text evidence="3">The sequence shown here is derived from an EMBL/GenBank/DDBJ whole genome shotgun (WGS) entry which is preliminary data.</text>
</comment>
<dbReference type="OrthoDB" id="232948at2157"/>
<keyword evidence="2" id="KW-0472">Membrane</keyword>
<dbReference type="AlphaFoldDB" id="M0P736"/>
<evidence type="ECO:0000256" key="1">
    <source>
        <dbReference type="SAM" id="MobiDB-lite"/>
    </source>
</evidence>
<evidence type="ECO:0000313" key="3">
    <source>
        <dbReference type="EMBL" id="EMA65957.1"/>
    </source>
</evidence>
<protein>
    <recommendedName>
        <fullName evidence="5">Cell surface glycoprotein</fullName>
    </recommendedName>
</protein>
<evidence type="ECO:0000256" key="2">
    <source>
        <dbReference type="SAM" id="Phobius"/>
    </source>
</evidence>
<feature type="compositionally biased region" description="Acidic residues" evidence="1">
    <location>
        <begin position="762"/>
        <end position="779"/>
    </location>
</feature>
<feature type="region of interest" description="Disordered" evidence="1">
    <location>
        <begin position="80"/>
        <end position="120"/>
    </location>
</feature>
<sequence>MTSRVPPDGTNRSDRTTTDHNGGRADPCNGRVRNGPEEENGTVALRSRLSTLRVVLVALAVFLSLFGAAATGPAAATLGGEDATPAGGAMSADGATTTDEGGTASAITTDEAAESDDATRREISGAFSRSVYTGTAGDPVEIRHVVDASGNDTAYLLVGGNRITDDGGTVGFVDVLKVSGSSTTINTRLLGTNESNVDSCSDATVTCDLEFRNEDGDAIAGNLTELRTELSGATGAGGLARPLVPQRYRLAVTNGTFIVRESGAVDPVKVAAESDLVLEKPTFHDEVEVFTTQDADVIADGDDGGESIGALRENGVDRTAVTKGDRVVLGFESTGLWGALSHFAENRTGEGIEAGTTIDHRVLVDLLEAEEGVSLRVRQTNPGRNEHRTELDLADADPDDVTLFLADGDALERGDSDRAPSRFYLAIDTSDGGPFTDGPDPGDEYAVEFALEGTEGERYAFDDRDDRGPPTAFDAASATDERVSAQYPYHETADGRVSAEASFSVRERYLRYDHVTDDRTILVESGNGTVTGTTSILPAAELSATIVRDDDESPSRTESDLAVANGSFSLDSGLTDVDPGTEANYRLYRGQSLQDSRTILVVENATDPARLRLANGTTTNLTVTRGESLGNLSATVRNVGQLQNRERLSLDVGNGTIVEERHVTVAPESSENETFAGIDADLEPGEYPYSLVIDGDRVNGTLTVEADPAVTRVGEGDADGSRETDETGGDTTDAENSEDGAGDADGDESEPNGSSDERPDGESPDGADSDGEAPGEDGPDGAPGTLLPFGIGTRETFGGTVLVGATYLLGHWV</sequence>
<name>M0P736_9EURY</name>